<dbReference type="CDD" id="cd12797">
    <property type="entry name" value="M23_peptidase"/>
    <property type="match status" value="1"/>
</dbReference>
<dbReference type="SUPFAM" id="SSF51261">
    <property type="entry name" value="Duplicated hybrid motif"/>
    <property type="match status" value="1"/>
</dbReference>
<comment type="caution">
    <text evidence="3">The sequence shown here is derived from an EMBL/GenBank/DDBJ whole genome shotgun (WGS) entry which is preliminary data.</text>
</comment>
<dbReference type="PANTHER" id="PTHR21666:SF289">
    <property type="entry name" value="L-ALA--D-GLU ENDOPEPTIDASE"/>
    <property type="match status" value="1"/>
</dbReference>
<reference evidence="3 4" key="1">
    <citation type="submission" date="2017-03" db="EMBL/GenBank/DDBJ databases">
        <title>Genome sequence of Geothermobacter sp. EPR-M, Deep-Sea Iron Reducer.</title>
        <authorList>
            <person name="Tully B."/>
            <person name="Savalia P."/>
            <person name="Abuyen K."/>
            <person name="Baughan C."/>
            <person name="Romero E."/>
            <person name="Ronkowski C."/>
            <person name="Torres B."/>
            <person name="Tremblay J."/>
            <person name="Trujillo A."/>
            <person name="Tyler M."/>
            <person name="Perez-Rodriguez I."/>
            <person name="Amend J."/>
        </authorList>
    </citation>
    <scope>NUCLEOTIDE SEQUENCE [LARGE SCALE GENOMIC DNA]</scope>
    <source>
        <strain evidence="3 4">EPR-M</strain>
    </source>
</reference>
<accession>A0A1X0YB48</accession>
<dbReference type="Gene3D" id="2.70.70.10">
    <property type="entry name" value="Glucose Permease (Domain IIA)"/>
    <property type="match status" value="1"/>
</dbReference>
<evidence type="ECO:0000313" key="4">
    <source>
        <dbReference type="Proteomes" id="UP000193136"/>
    </source>
</evidence>
<dbReference type="OrthoDB" id="9765786at2"/>
<proteinExistence type="predicted"/>
<dbReference type="AlphaFoldDB" id="A0A1X0YB48"/>
<dbReference type="PANTHER" id="PTHR21666">
    <property type="entry name" value="PEPTIDASE-RELATED"/>
    <property type="match status" value="1"/>
</dbReference>
<sequence>MFVLLIALVAGGVYYFRDTDGPEISLTPASGPVSSRKPLQLTLTDQASGLKQVDVLLVQGSKQIALYSQELPPGSYQHRQQLSLAGIKLNNGPLEIRVTAGDRSIYHFGQGNTGNRSFILEFDSKPPRISVLSRSHNLNQGGSGLIIYKVNETVTRTGVQLDDRFFPAYQQEDGSYACLFAAPYDLSPKKLVPRLIAEDLAGNRRRSGFYHHINARALHKAKINISNRFLEAKMPDFQQYFPETTDLLQIFIRVNRELRQQNRARLQEFVAQTEPKPLWEGAFLRPKGTNREPFATARTYYHNGKKIDRQVHLGVDIASVARGPVVAANSGRVVLAEEFGIYGQCIIIDHGLGLMSLYGHLSNIEVAAGDLVKKGQEIARTGATGLAGGDHLHFGLILNGLPVNPVEWWDRNWVRNNIDSKLKLIAEP</sequence>
<dbReference type="InterPro" id="IPR011055">
    <property type="entry name" value="Dup_hybrid_motif"/>
</dbReference>
<keyword evidence="4" id="KW-1185">Reference proteome</keyword>
<dbReference type="Pfam" id="PF01551">
    <property type="entry name" value="Peptidase_M23"/>
    <property type="match status" value="1"/>
</dbReference>
<name>A0A1X0YB48_9BACT</name>
<dbReference type="InterPro" id="IPR050570">
    <property type="entry name" value="Cell_wall_metabolism_enzyme"/>
</dbReference>
<dbReference type="STRING" id="1969733.B5V00_04885"/>
<feature type="domain" description="M23ase beta-sheet core" evidence="2">
    <location>
        <begin position="311"/>
        <end position="405"/>
    </location>
</feature>
<organism evidence="3 4">
    <name type="scientific">Geothermobacter hydrogeniphilus</name>
    <dbReference type="NCBI Taxonomy" id="1969733"/>
    <lineage>
        <taxon>Bacteria</taxon>
        <taxon>Pseudomonadati</taxon>
        <taxon>Thermodesulfobacteriota</taxon>
        <taxon>Desulfuromonadia</taxon>
        <taxon>Desulfuromonadales</taxon>
        <taxon>Geothermobacteraceae</taxon>
        <taxon>Geothermobacter</taxon>
    </lineage>
</organism>
<gene>
    <name evidence="3" type="ORF">B5V00_04885</name>
</gene>
<evidence type="ECO:0000256" key="1">
    <source>
        <dbReference type="ARBA" id="ARBA00022729"/>
    </source>
</evidence>
<dbReference type="InterPro" id="IPR016047">
    <property type="entry name" value="M23ase_b-sheet_dom"/>
</dbReference>
<protein>
    <submittedName>
        <fullName evidence="3">Peptidase M23</fullName>
    </submittedName>
</protein>
<dbReference type="EMBL" id="NAAD01000004">
    <property type="protein sequence ID" value="ORJ62214.1"/>
    <property type="molecule type" value="Genomic_DNA"/>
</dbReference>
<keyword evidence="1" id="KW-0732">Signal</keyword>
<dbReference type="Proteomes" id="UP000193136">
    <property type="component" value="Unassembled WGS sequence"/>
</dbReference>
<evidence type="ECO:0000259" key="2">
    <source>
        <dbReference type="Pfam" id="PF01551"/>
    </source>
</evidence>
<dbReference type="GO" id="GO:0004222">
    <property type="term" value="F:metalloendopeptidase activity"/>
    <property type="evidence" value="ECO:0007669"/>
    <property type="project" value="TreeGrafter"/>
</dbReference>
<evidence type="ECO:0000313" key="3">
    <source>
        <dbReference type="EMBL" id="ORJ62214.1"/>
    </source>
</evidence>